<dbReference type="InterPro" id="IPR018170">
    <property type="entry name" value="Aldo/ket_reductase_CS"/>
</dbReference>
<dbReference type="EMBL" id="JBFDTB010000005">
    <property type="protein sequence ID" value="MEW3465523.1"/>
    <property type="molecule type" value="Genomic_DNA"/>
</dbReference>
<dbReference type="InterPro" id="IPR020471">
    <property type="entry name" value="AKR"/>
</dbReference>
<gene>
    <name evidence="5" type="ORF">AB1I55_05285</name>
</gene>
<dbReference type="PANTHER" id="PTHR43827:SF3">
    <property type="entry name" value="NADP-DEPENDENT OXIDOREDUCTASE DOMAIN-CONTAINING PROTEIN"/>
    <property type="match status" value="1"/>
</dbReference>
<dbReference type="PROSITE" id="PS00062">
    <property type="entry name" value="ALDOKETO_REDUCTASE_2"/>
    <property type="match status" value="1"/>
</dbReference>
<evidence type="ECO:0000256" key="3">
    <source>
        <dbReference type="ARBA" id="ARBA00023002"/>
    </source>
</evidence>
<dbReference type="PRINTS" id="PR00069">
    <property type="entry name" value="ALDKETRDTASE"/>
</dbReference>
<dbReference type="Pfam" id="PF00248">
    <property type="entry name" value="Aldo_ket_red"/>
    <property type="match status" value="1"/>
</dbReference>
<evidence type="ECO:0000256" key="1">
    <source>
        <dbReference type="ARBA" id="ARBA00007905"/>
    </source>
</evidence>
<dbReference type="SUPFAM" id="SSF51430">
    <property type="entry name" value="NAD(P)-linked oxidoreductase"/>
    <property type="match status" value="1"/>
</dbReference>
<keyword evidence="3" id="KW-0560">Oxidoreductase</keyword>
<keyword evidence="6" id="KW-1185">Reference proteome</keyword>
<reference evidence="5 6" key="1">
    <citation type="submission" date="2024-05" db="EMBL/GenBank/DDBJ databases">
        <title>Human gut microbiome strain richness.</title>
        <authorList>
            <person name="Chen-Liaw A."/>
        </authorList>
    </citation>
    <scope>NUCLEOTIDE SEQUENCE [LARGE SCALE GENOMIC DNA]</scope>
    <source>
        <strain evidence="5 6">J1100102st1_G3_J1100102_180507</strain>
    </source>
</reference>
<dbReference type="Gene3D" id="3.20.20.100">
    <property type="entry name" value="NADP-dependent oxidoreductase domain"/>
    <property type="match status" value="1"/>
</dbReference>
<evidence type="ECO:0000256" key="2">
    <source>
        <dbReference type="ARBA" id="ARBA00022857"/>
    </source>
</evidence>
<sequence length="292" mass="32616">MMITEKNKGDVFMIEKLSDTVTLNSGSKIPGLGLGVFQIPEAETAEVVKQAIINGYRLIDTAAIYGNETGTGEGIKQGLQETGLAREELFVTSKLWNDHLTYDETIHAFNESLARLNLEYLDLYLIHWPGNQAFQESWRALEDLYAAGKIKAIGVSNFQIHHLEQLLAAAKVVPVVNQIELHPKLTQQDLRDFCAEKGIAIQAWSPLMQGKLLKEETVLAIADAQQKSAAQVLLRWAIQQGILVNVKSTHPERMRANAAIFDFHLSEDEMARLNALNEDLRVGPDPDTFDFH</sequence>
<dbReference type="RefSeq" id="WP_271807038.1">
    <property type="nucleotide sequence ID" value="NZ_JBDKDV010000005.1"/>
</dbReference>
<organism evidence="5 6">
    <name type="scientific">Enterococcus entomosocium</name>
    <dbReference type="NCBI Taxonomy" id="3034352"/>
    <lineage>
        <taxon>Bacteria</taxon>
        <taxon>Bacillati</taxon>
        <taxon>Bacillota</taxon>
        <taxon>Bacilli</taxon>
        <taxon>Lactobacillales</taxon>
        <taxon>Enterococcaceae</taxon>
        <taxon>Enterococcus</taxon>
    </lineage>
</organism>
<dbReference type="PANTHER" id="PTHR43827">
    <property type="entry name" value="2,5-DIKETO-D-GLUCONIC ACID REDUCTASE"/>
    <property type="match status" value="1"/>
</dbReference>
<dbReference type="InterPro" id="IPR036812">
    <property type="entry name" value="NAD(P)_OxRdtase_dom_sf"/>
</dbReference>
<dbReference type="PIRSF" id="PIRSF000097">
    <property type="entry name" value="AKR"/>
    <property type="match status" value="1"/>
</dbReference>
<protein>
    <submittedName>
        <fullName evidence="5">Aldo/keto reductase</fullName>
    </submittedName>
</protein>
<proteinExistence type="inferred from homology"/>
<comment type="caution">
    <text evidence="5">The sequence shown here is derived from an EMBL/GenBank/DDBJ whole genome shotgun (WGS) entry which is preliminary data.</text>
</comment>
<comment type="similarity">
    <text evidence="1">Belongs to the aldo/keto reductase family.</text>
</comment>
<accession>A0ABV3MBX7</accession>
<keyword evidence="2" id="KW-0521">NADP</keyword>
<dbReference type="Proteomes" id="UP001554047">
    <property type="component" value="Unassembled WGS sequence"/>
</dbReference>
<evidence type="ECO:0000313" key="6">
    <source>
        <dbReference type="Proteomes" id="UP001554047"/>
    </source>
</evidence>
<evidence type="ECO:0000259" key="4">
    <source>
        <dbReference type="Pfam" id="PF00248"/>
    </source>
</evidence>
<evidence type="ECO:0000313" key="5">
    <source>
        <dbReference type="EMBL" id="MEW3465523.1"/>
    </source>
</evidence>
<feature type="domain" description="NADP-dependent oxidoreductase" evidence="4">
    <location>
        <begin position="38"/>
        <end position="278"/>
    </location>
</feature>
<dbReference type="InterPro" id="IPR023210">
    <property type="entry name" value="NADP_OxRdtase_dom"/>
</dbReference>
<name>A0ABV3MBX7_9ENTE</name>